<gene>
    <name evidence="3" type="ORF">I6N98_02940</name>
</gene>
<organism evidence="3 4">
    <name type="scientific">Spongiibacter nanhainus</name>
    <dbReference type="NCBI Taxonomy" id="2794344"/>
    <lineage>
        <taxon>Bacteria</taxon>
        <taxon>Pseudomonadati</taxon>
        <taxon>Pseudomonadota</taxon>
        <taxon>Gammaproteobacteria</taxon>
        <taxon>Cellvibrionales</taxon>
        <taxon>Spongiibacteraceae</taxon>
        <taxon>Spongiibacter</taxon>
    </lineage>
</organism>
<evidence type="ECO:0000259" key="2">
    <source>
        <dbReference type="SMART" id="SM00278"/>
    </source>
</evidence>
<dbReference type="Pfam" id="PF12836">
    <property type="entry name" value="HHH_3"/>
    <property type="match status" value="1"/>
</dbReference>
<sequence>MMTAKYLRRLLAALTTAVVLAFSALPALALDVNTATAEELQTLTGIGPQKAEAIVAYREKNGPFKSTAGLLEVPGIGPATVAKNRGQWGLDDPASPPSE</sequence>
<evidence type="ECO:0000313" key="3">
    <source>
        <dbReference type="EMBL" id="QQD18837.1"/>
    </source>
</evidence>
<dbReference type="RefSeq" id="WP_198570323.1">
    <property type="nucleotide sequence ID" value="NZ_CP066167.1"/>
</dbReference>
<feature type="signal peptide" evidence="1">
    <location>
        <begin position="1"/>
        <end position="29"/>
    </location>
</feature>
<feature type="domain" description="Helix-hairpin-helix DNA-binding motif class 1" evidence="2">
    <location>
        <begin position="68"/>
        <end position="87"/>
    </location>
</feature>
<dbReference type="InterPro" id="IPR004509">
    <property type="entry name" value="Competence_ComEA_HhH"/>
</dbReference>
<dbReference type="GO" id="GO:0015627">
    <property type="term" value="C:type II protein secretion system complex"/>
    <property type="evidence" value="ECO:0007669"/>
    <property type="project" value="TreeGrafter"/>
</dbReference>
<dbReference type="GO" id="GO:0015628">
    <property type="term" value="P:protein secretion by the type II secretion system"/>
    <property type="evidence" value="ECO:0007669"/>
    <property type="project" value="TreeGrafter"/>
</dbReference>
<feature type="domain" description="Helix-hairpin-helix DNA-binding motif class 1" evidence="2">
    <location>
        <begin position="38"/>
        <end position="57"/>
    </location>
</feature>
<keyword evidence="1" id="KW-0732">Signal</keyword>
<dbReference type="AlphaFoldDB" id="A0A7T4R233"/>
<dbReference type="KEGG" id="snan:I6N98_02940"/>
<dbReference type="SUPFAM" id="SSF47781">
    <property type="entry name" value="RuvA domain 2-like"/>
    <property type="match status" value="1"/>
</dbReference>
<dbReference type="PANTHER" id="PTHR21180:SF32">
    <property type="entry name" value="ENDONUCLEASE_EXONUCLEASE_PHOSPHATASE FAMILY DOMAIN-CONTAINING PROTEIN 1"/>
    <property type="match status" value="1"/>
</dbReference>
<proteinExistence type="predicted"/>
<name>A0A7T4R233_9GAMM</name>
<dbReference type="NCBIfam" id="TIGR00426">
    <property type="entry name" value="competence protein ComEA helix-hairpin-helix repeat region"/>
    <property type="match status" value="1"/>
</dbReference>
<protein>
    <submittedName>
        <fullName evidence="3">Helix-hairpin-helix domain-containing protein</fullName>
    </submittedName>
</protein>
<dbReference type="Gene3D" id="1.10.150.280">
    <property type="entry name" value="AF1531-like domain"/>
    <property type="match status" value="1"/>
</dbReference>
<dbReference type="EMBL" id="CP066167">
    <property type="protein sequence ID" value="QQD18837.1"/>
    <property type="molecule type" value="Genomic_DNA"/>
</dbReference>
<keyword evidence="4" id="KW-1185">Reference proteome</keyword>
<evidence type="ECO:0000256" key="1">
    <source>
        <dbReference type="SAM" id="SignalP"/>
    </source>
</evidence>
<reference evidence="3 4" key="1">
    <citation type="submission" date="2020-12" db="EMBL/GenBank/DDBJ databases">
        <authorList>
            <person name="Shan Y."/>
        </authorList>
    </citation>
    <scope>NUCLEOTIDE SEQUENCE [LARGE SCALE GENOMIC DNA]</scope>
    <source>
        <strain evidence="4">csc3.9</strain>
    </source>
</reference>
<dbReference type="InterPro" id="IPR003583">
    <property type="entry name" value="Hlx-hairpin-Hlx_DNA-bd_motif"/>
</dbReference>
<dbReference type="Proteomes" id="UP000596063">
    <property type="component" value="Chromosome"/>
</dbReference>
<evidence type="ECO:0000313" key="4">
    <source>
        <dbReference type="Proteomes" id="UP000596063"/>
    </source>
</evidence>
<dbReference type="InterPro" id="IPR051675">
    <property type="entry name" value="Endo/Exo/Phosphatase_dom_1"/>
</dbReference>
<accession>A0A7T4R233</accession>
<dbReference type="GO" id="GO:0006281">
    <property type="term" value="P:DNA repair"/>
    <property type="evidence" value="ECO:0007669"/>
    <property type="project" value="InterPro"/>
</dbReference>
<feature type="chain" id="PRO_5032350191" evidence="1">
    <location>
        <begin position="30"/>
        <end position="99"/>
    </location>
</feature>
<dbReference type="SMART" id="SM00278">
    <property type="entry name" value="HhH1"/>
    <property type="match status" value="2"/>
</dbReference>
<dbReference type="GO" id="GO:0003677">
    <property type="term" value="F:DNA binding"/>
    <property type="evidence" value="ECO:0007669"/>
    <property type="project" value="InterPro"/>
</dbReference>
<dbReference type="PANTHER" id="PTHR21180">
    <property type="entry name" value="ENDONUCLEASE/EXONUCLEASE/PHOSPHATASE FAMILY DOMAIN-CONTAINING PROTEIN 1"/>
    <property type="match status" value="1"/>
</dbReference>
<dbReference type="InterPro" id="IPR010994">
    <property type="entry name" value="RuvA_2-like"/>
</dbReference>